<reference evidence="3 4" key="1">
    <citation type="submission" date="2022-04" db="EMBL/GenBank/DDBJ databases">
        <title>Genome diversity in the genus Frankia.</title>
        <authorList>
            <person name="Carlos-Shanley C."/>
            <person name="Hahn D."/>
        </authorList>
    </citation>
    <scope>NUCLEOTIDE SEQUENCE [LARGE SCALE GENOMIC DNA]</scope>
    <source>
        <strain evidence="3 4">Ag45/Mut15</strain>
    </source>
</reference>
<dbReference type="PANTHER" id="PTHR43767:SF7">
    <property type="entry name" value="MEDIUM_LONG-CHAIN-FATTY-ACID--COA LIGASE FADD8"/>
    <property type="match status" value="1"/>
</dbReference>
<dbReference type="Gene3D" id="3.40.50.12780">
    <property type="entry name" value="N-terminal domain of ligase-like"/>
    <property type="match status" value="1"/>
</dbReference>
<keyword evidence="4" id="KW-1185">Reference proteome</keyword>
<dbReference type="InterPro" id="IPR000873">
    <property type="entry name" value="AMP-dep_synth/lig_dom"/>
</dbReference>
<organism evidence="3 4">
    <name type="scientific">Frankia umida</name>
    <dbReference type="NCBI Taxonomy" id="573489"/>
    <lineage>
        <taxon>Bacteria</taxon>
        <taxon>Bacillati</taxon>
        <taxon>Actinomycetota</taxon>
        <taxon>Actinomycetes</taxon>
        <taxon>Frankiales</taxon>
        <taxon>Frankiaceae</taxon>
        <taxon>Frankia</taxon>
    </lineage>
</organism>
<feature type="domain" description="AMP-dependent synthetase/ligase" evidence="1">
    <location>
        <begin position="25"/>
        <end position="384"/>
    </location>
</feature>
<proteinExistence type="predicted"/>
<dbReference type="Pfam" id="PF00501">
    <property type="entry name" value="AMP-binding"/>
    <property type="match status" value="1"/>
</dbReference>
<name>A0ABT0JUS8_9ACTN</name>
<accession>A0ABT0JUS8</accession>
<sequence>MTDGPHTDFADLYRGSYFPDLLLAALRRDPARPAIYLGEEILTLGQLAERISQYAQVYAARGVGAGSGVAVLSTNRPEVLYAMGAYLMNGARNTPLHPLGSLDDHAYVLRDAEIETLVFDPSFAPRAAALREQVPGLKRLLSFGPSEVGEDLVALAATFAPAPLVAPAVDPESISALAYTGGTTGQPKGVMATYRGSAAMAHILISEWQWPADLRHLVCTPLSHAGSSFIIPVLHRGGSVVVLPKFDAGAVLAAIERYRITSLFLVPSMIYALLDHPAFAETDLSSLETVFYGASAMSPARLREAIGKLGPIFFQFYGQTEAPQTLFVLRKEEHDPDSPARLASCGRPVPWVHIALLDEAGDPVPPGEPGEICVRGPLVMKGYWNKPEATAEVFAGGWLHTGDVARQDPDGFYTIVDRRKDMIVSGGFNVFPREIEDVLSEHPGVAASAVIGVPDPKWGEAVTAVVVRRPGVEVSVEELRALVKERKGPHYSPKTIEFTDAVPLTAVGKPDKKALRARYWSGSARQIG</sequence>
<dbReference type="InterPro" id="IPR042099">
    <property type="entry name" value="ANL_N_sf"/>
</dbReference>
<gene>
    <name evidence="3" type="ORF">MXD59_05050</name>
</gene>
<evidence type="ECO:0000259" key="1">
    <source>
        <dbReference type="Pfam" id="PF00501"/>
    </source>
</evidence>
<evidence type="ECO:0000313" key="3">
    <source>
        <dbReference type="EMBL" id="MCK9875155.1"/>
    </source>
</evidence>
<dbReference type="InterPro" id="IPR045851">
    <property type="entry name" value="AMP-bd_C_sf"/>
</dbReference>
<dbReference type="InterPro" id="IPR050237">
    <property type="entry name" value="ATP-dep_AMP-bd_enzyme"/>
</dbReference>
<dbReference type="Gene3D" id="3.30.300.30">
    <property type="match status" value="1"/>
</dbReference>
<dbReference type="SUPFAM" id="SSF56801">
    <property type="entry name" value="Acetyl-CoA synthetase-like"/>
    <property type="match status" value="1"/>
</dbReference>
<comment type="caution">
    <text evidence="3">The sequence shown here is derived from an EMBL/GenBank/DDBJ whole genome shotgun (WGS) entry which is preliminary data.</text>
</comment>
<dbReference type="PROSITE" id="PS00455">
    <property type="entry name" value="AMP_BINDING"/>
    <property type="match status" value="1"/>
</dbReference>
<dbReference type="InterPro" id="IPR020845">
    <property type="entry name" value="AMP-binding_CS"/>
</dbReference>
<feature type="domain" description="AMP-binding enzyme C-terminal" evidence="2">
    <location>
        <begin position="434"/>
        <end position="509"/>
    </location>
</feature>
<dbReference type="InterPro" id="IPR025110">
    <property type="entry name" value="AMP-bd_C"/>
</dbReference>
<evidence type="ECO:0000259" key="2">
    <source>
        <dbReference type="Pfam" id="PF13193"/>
    </source>
</evidence>
<dbReference type="EMBL" id="JALKFT010000003">
    <property type="protein sequence ID" value="MCK9875155.1"/>
    <property type="molecule type" value="Genomic_DNA"/>
</dbReference>
<dbReference type="RefSeq" id="WP_248823624.1">
    <property type="nucleotide sequence ID" value="NZ_JALKFT010000003.1"/>
</dbReference>
<evidence type="ECO:0000313" key="4">
    <source>
        <dbReference type="Proteomes" id="UP001201873"/>
    </source>
</evidence>
<dbReference type="Pfam" id="PF13193">
    <property type="entry name" value="AMP-binding_C"/>
    <property type="match status" value="1"/>
</dbReference>
<dbReference type="Proteomes" id="UP001201873">
    <property type="component" value="Unassembled WGS sequence"/>
</dbReference>
<dbReference type="PANTHER" id="PTHR43767">
    <property type="entry name" value="LONG-CHAIN-FATTY-ACID--COA LIGASE"/>
    <property type="match status" value="1"/>
</dbReference>
<protein>
    <submittedName>
        <fullName evidence="3">AMP-binding protein</fullName>
    </submittedName>
</protein>